<evidence type="ECO:0008006" key="5">
    <source>
        <dbReference type="Google" id="ProtNLM"/>
    </source>
</evidence>
<organism evidence="3 4">
    <name type="scientific">Tessaracoccus antarcticus</name>
    <dbReference type="NCBI Taxonomy" id="2479848"/>
    <lineage>
        <taxon>Bacteria</taxon>
        <taxon>Bacillati</taxon>
        <taxon>Actinomycetota</taxon>
        <taxon>Actinomycetes</taxon>
        <taxon>Propionibacteriales</taxon>
        <taxon>Propionibacteriaceae</taxon>
        <taxon>Tessaracoccus</taxon>
    </lineage>
</organism>
<dbReference type="PANTHER" id="PTHR33542:SF5">
    <property type="entry name" value="FERROCHELATASE CHE1"/>
    <property type="match status" value="1"/>
</dbReference>
<gene>
    <name evidence="3" type="ORF">EAX62_10355</name>
</gene>
<dbReference type="Pfam" id="PF01903">
    <property type="entry name" value="CbiX"/>
    <property type="match status" value="2"/>
</dbReference>
<evidence type="ECO:0000256" key="1">
    <source>
        <dbReference type="ARBA" id="ARBA00022723"/>
    </source>
</evidence>
<dbReference type="InterPro" id="IPR002762">
    <property type="entry name" value="CbiX-like"/>
</dbReference>
<dbReference type="EMBL" id="REFW01000002">
    <property type="protein sequence ID" value="RMB60098.1"/>
    <property type="molecule type" value="Genomic_DNA"/>
</dbReference>
<accession>A0A3M0G6G7</accession>
<dbReference type="GO" id="GO:0046872">
    <property type="term" value="F:metal ion binding"/>
    <property type="evidence" value="ECO:0007669"/>
    <property type="project" value="UniProtKB-KW"/>
</dbReference>
<proteinExistence type="predicted"/>
<dbReference type="AlphaFoldDB" id="A0A3M0G6G7"/>
<dbReference type="InterPro" id="IPR050963">
    <property type="entry name" value="Sirohydro_Cobaltochel/CbiX"/>
</dbReference>
<name>A0A3M0G6G7_9ACTN</name>
<dbReference type="PANTHER" id="PTHR33542">
    <property type="entry name" value="SIROHYDROCHLORIN FERROCHELATASE, CHLOROPLASTIC"/>
    <property type="match status" value="1"/>
</dbReference>
<evidence type="ECO:0000313" key="3">
    <source>
        <dbReference type="EMBL" id="RMB60098.1"/>
    </source>
</evidence>
<dbReference type="SUPFAM" id="SSF53800">
    <property type="entry name" value="Chelatase"/>
    <property type="match status" value="1"/>
</dbReference>
<reference evidence="3 4" key="1">
    <citation type="submission" date="2018-10" db="EMBL/GenBank/DDBJ databases">
        <title>Tessaracoccus antarcticuss sp. nov., isolated from sediment.</title>
        <authorList>
            <person name="Zhou L.Y."/>
            <person name="Du Z.J."/>
        </authorList>
    </citation>
    <scope>NUCLEOTIDE SEQUENCE [LARGE SCALE GENOMIC DNA]</scope>
    <source>
        <strain evidence="3 4">JDX10</strain>
    </source>
</reference>
<dbReference type="GO" id="GO:0016829">
    <property type="term" value="F:lyase activity"/>
    <property type="evidence" value="ECO:0007669"/>
    <property type="project" value="UniProtKB-KW"/>
</dbReference>
<dbReference type="Proteomes" id="UP000275256">
    <property type="component" value="Unassembled WGS sequence"/>
</dbReference>
<dbReference type="Gene3D" id="3.40.50.1400">
    <property type="match status" value="2"/>
</dbReference>
<protein>
    <recommendedName>
        <fullName evidence="5">Cobalamin biosynthesis protein CbiX</fullName>
    </recommendedName>
</protein>
<keyword evidence="4" id="KW-1185">Reference proteome</keyword>
<evidence type="ECO:0000313" key="4">
    <source>
        <dbReference type="Proteomes" id="UP000275256"/>
    </source>
</evidence>
<keyword evidence="1" id="KW-0479">Metal-binding</keyword>
<dbReference type="CDD" id="cd03416">
    <property type="entry name" value="CbiX_SirB_N"/>
    <property type="match status" value="1"/>
</dbReference>
<comment type="caution">
    <text evidence="3">The sequence shown here is derived from an EMBL/GenBank/DDBJ whole genome shotgun (WGS) entry which is preliminary data.</text>
</comment>
<keyword evidence="2" id="KW-0456">Lyase</keyword>
<evidence type="ECO:0000256" key="2">
    <source>
        <dbReference type="ARBA" id="ARBA00023239"/>
    </source>
</evidence>
<sequence length="292" mass="30656">MDSRLALWAQTSHNVGQKILVLGSSPDRKRDDMAAPAIVLIADGDDDPAVAVALASLSAKLKGLRPDLLVTYGFLSDGKPGVGQSVSKLAALGSTEIAIVPLDLVSAMDHSPEISRAQGAVQAANPGVKVVIARPIGPATELLNVMDARMREALHKTNAVEVDALVLGAPEGGDVRGASLLARRARQWAAHHKLPVQLAVNDLTGRGTAQAIAALRTQGRRHIAVGSMFLTSGPLFRAHQQAALKAGAMAVTQPIEDHDHLVELILARYAFAAMELLDASFPEDDTPPTDAD</sequence>